<keyword evidence="1" id="KW-0472">Membrane</keyword>
<feature type="transmembrane region" description="Helical" evidence="1">
    <location>
        <begin position="358"/>
        <end position="377"/>
    </location>
</feature>
<evidence type="ECO:0008006" key="4">
    <source>
        <dbReference type="Google" id="ProtNLM"/>
    </source>
</evidence>
<dbReference type="AlphaFoldDB" id="A0A841Z1Q8"/>
<protein>
    <recommendedName>
        <fullName evidence="4">O-antigen polymerase</fullName>
    </recommendedName>
</protein>
<feature type="transmembrane region" description="Helical" evidence="1">
    <location>
        <begin position="37"/>
        <end position="58"/>
    </location>
</feature>
<proteinExistence type="predicted"/>
<evidence type="ECO:0000313" key="2">
    <source>
        <dbReference type="EMBL" id="MBC1499781.1"/>
    </source>
</evidence>
<dbReference type="Proteomes" id="UP000564536">
    <property type="component" value="Unassembled WGS sequence"/>
</dbReference>
<dbReference type="EMBL" id="JAARRL010000004">
    <property type="protein sequence ID" value="MBC1499781.1"/>
    <property type="molecule type" value="Genomic_DNA"/>
</dbReference>
<feature type="transmembrane region" description="Helical" evidence="1">
    <location>
        <begin position="145"/>
        <end position="164"/>
    </location>
</feature>
<name>A0A841Z1Q8_9LIST</name>
<feature type="transmembrane region" description="Helical" evidence="1">
    <location>
        <begin position="209"/>
        <end position="226"/>
    </location>
</feature>
<keyword evidence="1" id="KW-1133">Transmembrane helix</keyword>
<organism evidence="2 3">
    <name type="scientific">Listeria weihenstephanensis</name>
    <dbReference type="NCBI Taxonomy" id="1006155"/>
    <lineage>
        <taxon>Bacteria</taxon>
        <taxon>Bacillati</taxon>
        <taxon>Bacillota</taxon>
        <taxon>Bacilli</taxon>
        <taxon>Bacillales</taxon>
        <taxon>Listeriaceae</taxon>
        <taxon>Listeria</taxon>
    </lineage>
</organism>
<feature type="transmembrane region" description="Helical" evidence="1">
    <location>
        <begin position="311"/>
        <end position="329"/>
    </location>
</feature>
<feature type="transmembrane region" description="Helical" evidence="1">
    <location>
        <begin position="6"/>
        <end position="25"/>
    </location>
</feature>
<feature type="transmembrane region" description="Helical" evidence="1">
    <location>
        <begin position="64"/>
        <end position="83"/>
    </location>
</feature>
<dbReference type="RefSeq" id="WP_185424782.1">
    <property type="nucleotide sequence ID" value="NZ_JAARRL010000004.1"/>
</dbReference>
<accession>A0A841Z1Q8</accession>
<sequence>MPIFGYADEIIVFLFIGAALIKVFFLEKRETRVIDGWMITTFVLCSVLAIVAFMPNVFVSSHNIFWMQVYTFFGTIKFLLLFYSGRILLQDVSMVRTIPWMKVVAWSFTIVGMTSYVVNLVFPIMEKFDVRFGIATYSYGFGHPAPFSMVVILLAAMMVFFSFFEQKRLPYVYLMLNMLLILTAGRSTAIGIYLCFFLLLWILPYIKRPPIVAFMVLGAFLVWFSWDRIMNQFGADNTEARGLLLRTSVEIAKEHSPFGAGLGMFGSHASRLVYSPLYNDYHLSHVWGLTAFNPAFITDSYWAMIIGETGFLGAILLLLLFLVTMLLILRLTNGDFKLKLLVIFPFVYALFTSPVDTLLASGSVVSVMLLVLYLMMLTNDVTMRNYIGGKHYVQSG</sequence>
<keyword evidence="1" id="KW-0812">Transmembrane</keyword>
<comment type="caution">
    <text evidence="2">The sequence shown here is derived from an EMBL/GenBank/DDBJ whole genome shotgun (WGS) entry which is preliminary data.</text>
</comment>
<evidence type="ECO:0000313" key="3">
    <source>
        <dbReference type="Proteomes" id="UP000564536"/>
    </source>
</evidence>
<gene>
    <name evidence="2" type="ORF">HB943_04130</name>
</gene>
<evidence type="ECO:0000256" key="1">
    <source>
        <dbReference type="SAM" id="Phobius"/>
    </source>
</evidence>
<reference evidence="2 3" key="1">
    <citation type="submission" date="2020-03" db="EMBL/GenBank/DDBJ databases">
        <title>Soil Listeria distribution.</title>
        <authorList>
            <person name="Liao J."/>
            <person name="Wiedmann M."/>
        </authorList>
    </citation>
    <scope>NUCLEOTIDE SEQUENCE [LARGE SCALE GENOMIC DNA]</scope>
    <source>
        <strain evidence="2 3">FSL L7-1523</strain>
    </source>
</reference>
<feature type="transmembrane region" description="Helical" evidence="1">
    <location>
        <begin position="176"/>
        <end position="203"/>
    </location>
</feature>
<feature type="transmembrane region" description="Helical" evidence="1">
    <location>
        <begin position="103"/>
        <end position="125"/>
    </location>
</feature>